<gene>
    <name evidence="1" type="ORF">BDV96DRAFT_67369</name>
</gene>
<evidence type="ECO:0000313" key="1">
    <source>
        <dbReference type="EMBL" id="KAF2115263.1"/>
    </source>
</evidence>
<dbReference type="AlphaFoldDB" id="A0A6A5Z874"/>
<evidence type="ECO:0000313" key="2">
    <source>
        <dbReference type="Proteomes" id="UP000799770"/>
    </source>
</evidence>
<name>A0A6A5Z874_9PLEO</name>
<keyword evidence="2" id="KW-1185">Reference proteome</keyword>
<sequence length="164" mass="18206">MISVPPLQHRKSLFVQPISFIDVRLQSRWRLMLGLIGLVWRLLGARTSSSIWASVLHSITIMRSQRVLHHDASLFESLCQVDTHSVPSKPTGPSCLVLVGIGHCNSLNGSITMLPGWKLESSLLLSRHSFLIASVPFAMHPFPLLRLCLSPCSCRLTQETALCL</sequence>
<dbReference type="EMBL" id="ML977323">
    <property type="protein sequence ID" value="KAF2115263.1"/>
    <property type="molecule type" value="Genomic_DNA"/>
</dbReference>
<reference evidence="1" key="1">
    <citation type="journal article" date="2020" name="Stud. Mycol.">
        <title>101 Dothideomycetes genomes: a test case for predicting lifestyles and emergence of pathogens.</title>
        <authorList>
            <person name="Haridas S."/>
            <person name="Albert R."/>
            <person name="Binder M."/>
            <person name="Bloem J."/>
            <person name="Labutti K."/>
            <person name="Salamov A."/>
            <person name="Andreopoulos B."/>
            <person name="Baker S."/>
            <person name="Barry K."/>
            <person name="Bills G."/>
            <person name="Bluhm B."/>
            <person name="Cannon C."/>
            <person name="Castanera R."/>
            <person name="Culley D."/>
            <person name="Daum C."/>
            <person name="Ezra D."/>
            <person name="Gonzalez J."/>
            <person name="Henrissat B."/>
            <person name="Kuo A."/>
            <person name="Liang C."/>
            <person name="Lipzen A."/>
            <person name="Lutzoni F."/>
            <person name="Magnuson J."/>
            <person name="Mondo S."/>
            <person name="Nolan M."/>
            <person name="Ohm R."/>
            <person name="Pangilinan J."/>
            <person name="Park H.-J."/>
            <person name="Ramirez L."/>
            <person name="Alfaro M."/>
            <person name="Sun H."/>
            <person name="Tritt A."/>
            <person name="Yoshinaga Y."/>
            <person name="Zwiers L.-H."/>
            <person name="Turgeon B."/>
            <person name="Goodwin S."/>
            <person name="Spatafora J."/>
            <person name="Crous P."/>
            <person name="Grigoriev I."/>
        </authorList>
    </citation>
    <scope>NUCLEOTIDE SEQUENCE</scope>
    <source>
        <strain evidence="1">CBS 627.86</strain>
    </source>
</reference>
<dbReference type="Proteomes" id="UP000799770">
    <property type="component" value="Unassembled WGS sequence"/>
</dbReference>
<accession>A0A6A5Z874</accession>
<proteinExistence type="predicted"/>
<organism evidence="1 2">
    <name type="scientific">Lophiotrema nucula</name>
    <dbReference type="NCBI Taxonomy" id="690887"/>
    <lineage>
        <taxon>Eukaryota</taxon>
        <taxon>Fungi</taxon>
        <taxon>Dikarya</taxon>
        <taxon>Ascomycota</taxon>
        <taxon>Pezizomycotina</taxon>
        <taxon>Dothideomycetes</taxon>
        <taxon>Pleosporomycetidae</taxon>
        <taxon>Pleosporales</taxon>
        <taxon>Lophiotremataceae</taxon>
        <taxon>Lophiotrema</taxon>
    </lineage>
</organism>
<protein>
    <submittedName>
        <fullName evidence="1">Uncharacterized protein</fullName>
    </submittedName>
</protein>